<dbReference type="KEGG" id="aarg:Aargi30884_05530"/>
<name>A0A6N4TFA9_9FIRM</name>
<comment type="similarity">
    <text evidence="2 5">Belongs to the pseudouridine synthase TruB family. Type 1 subfamily.</text>
</comment>
<feature type="active site" description="Nucleophile" evidence="5">
    <location>
        <position position="38"/>
    </location>
</feature>
<evidence type="ECO:0000256" key="4">
    <source>
        <dbReference type="ARBA" id="ARBA00023235"/>
    </source>
</evidence>
<keyword evidence="9" id="KW-1185">Reference proteome</keyword>
<dbReference type="HAMAP" id="MF_01080">
    <property type="entry name" value="TruB_bact"/>
    <property type="match status" value="1"/>
</dbReference>
<keyword evidence="4 5" id="KW-0413">Isomerase</keyword>
<evidence type="ECO:0000256" key="5">
    <source>
        <dbReference type="HAMAP-Rule" id="MF_01080"/>
    </source>
</evidence>
<dbReference type="Pfam" id="PF01509">
    <property type="entry name" value="TruB_N"/>
    <property type="match status" value="1"/>
</dbReference>
<dbReference type="GO" id="GO:0003723">
    <property type="term" value="F:RNA binding"/>
    <property type="evidence" value="ECO:0007669"/>
    <property type="project" value="InterPro"/>
</dbReference>
<gene>
    <name evidence="5 8" type="primary">truB</name>
    <name evidence="8" type="ORF">Aargi30884_05530</name>
</gene>
<feature type="domain" description="Pseudouridine synthase II N-terminal" evidence="6">
    <location>
        <begin position="23"/>
        <end position="167"/>
    </location>
</feature>
<dbReference type="Gene3D" id="3.30.2350.10">
    <property type="entry name" value="Pseudouridine synthase"/>
    <property type="match status" value="1"/>
</dbReference>
<dbReference type="InterPro" id="IPR002501">
    <property type="entry name" value="PsdUridine_synth_N"/>
</dbReference>
<dbReference type="GO" id="GO:1990481">
    <property type="term" value="P:mRNA pseudouridine synthesis"/>
    <property type="evidence" value="ECO:0007669"/>
    <property type="project" value="TreeGrafter"/>
</dbReference>
<comment type="function">
    <text evidence="5">Responsible for synthesis of pseudouridine from uracil-55 in the psi GC loop of transfer RNAs.</text>
</comment>
<comment type="catalytic activity">
    <reaction evidence="1 5">
        <text>uridine(55) in tRNA = pseudouridine(55) in tRNA</text>
        <dbReference type="Rhea" id="RHEA:42532"/>
        <dbReference type="Rhea" id="RHEA-COMP:10101"/>
        <dbReference type="Rhea" id="RHEA-COMP:10102"/>
        <dbReference type="ChEBI" id="CHEBI:65314"/>
        <dbReference type="ChEBI" id="CHEBI:65315"/>
        <dbReference type="EC" id="5.4.99.25"/>
    </reaction>
</comment>
<dbReference type="CDD" id="cd02573">
    <property type="entry name" value="PseudoU_synth_EcTruB"/>
    <property type="match status" value="1"/>
</dbReference>
<organism evidence="8 9">
    <name type="scientific">Amedibacterium intestinale</name>
    <dbReference type="NCBI Taxonomy" id="2583452"/>
    <lineage>
        <taxon>Bacteria</taxon>
        <taxon>Bacillati</taxon>
        <taxon>Bacillota</taxon>
        <taxon>Erysipelotrichia</taxon>
        <taxon>Erysipelotrichales</taxon>
        <taxon>Erysipelotrichaceae</taxon>
        <taxon>Amedibacterium</taxon>
    </lineage>
</organism>
<evidence type="ECO:0000313" key="8">
    <source>
        <dbReference type="EMBL" id="BBK21650.1"/>
    </source>
</evidence>
<reference evidence="9" key="1">
    <citation type="submission" date="2019-05" db="EMBL/GenBank/DDBJ databases">
        <title>Complete genome sequencing of Absiella argi strain JCM 30884.</title>
        <authorList>
            <person name="Sakamoto M."/>
            <person name="Murakami T."/>
            <person name="Mori H."/>
        </authorList>
    </citation>
    <scope>NUCLEOTIDE SEQUENCE [LARGE SCALE GENOMIC DNA]</scope>
    <source>
        <strain evidence="9">JCM 30884</strain>
    </source>
</reference>
<dbReference type="GO" id="GO:0031119">
    <property type="term" value="P:tRNA pseudouridine synthesis"/>
    <property type="evidence" value="ECO:0007669"/>
    <property type="project" value="UniProtKB-UniRule"/>
</dbReference>
<dbReference type="InterPro" id="IPR020103">
    <property type="entry name" value="PsdUridine_synth_cat_dom_sf"/>
</dbReference>
<feature type="domain" description="tRNA pseudouridylate synthase B C-terminal" evidence="7">
    <location>
        <begin position="168"/>
        <end position="211"/>
    </location>
</feature>
<dbReference type="Pfam" id="PF16198">
    <property type="entry name" value="TruB_C_2"/>
    <property type="match status" value="1"/>
</dbReference>
<protein>
    <recommendedName>
        <fullName evidence="5">tRNA pseudouridine synthase B</fullName>
        <ecNumber evidence="5">5.4.99.25</ecNumber>
    </recommendedName>
    <alternativeName>
        <fullName evidence="5">tRNA pseudouridine(55) synthase</fullName>
        <shortName evidence="5">Psi55 synthase</shortName>
    </alternativeName>
    <alternativeName>
        <fullName evidence="5">tRNA pseudouridylate synthase</fullName>
    </alternativeName>
    <alternativeName>
        <fullName evidence="5">tRNA-uridine isomerase</fullName>
    </alternativeName>
</protein>
<evidence type="ECO:0000313" key="9">
    <source>
        <dbReference type="Proteomes" id="UP000464754"/>
    </source>
</evidence>
<evidence type="ECO:0000256" key="3">
    <source>
        <dbReference type="ARBA" id="ARBA00022694"/>
    </source>
</evidence>
<dbReference type="PANTHER" id="PTHR13767:SF2">
    <property type="entry name" value="PSEUDOURIDYLATE SYNTHASE TRUB1"/>
    <property type="match status" value="1"/>
</dbReference>
<dbReference type="NCBIfam" id="TIGR00431">
    <property type="entry name" value="TruB"/>
    <property type="match status" value="1"/>
</dbReference>
<dbReference type="PANTHER" id="PTHR13767">
    <property type="entry name" value="TRNA-PSEUDOURIDINE SYNTHASE"/>
    <property type="match status" value="1"/>
</dbReference>
<dbReference type="GO" id="GO:0160148">
    <property type="term" value="F:tRNA pseudouridine(55) synthase activity"/>
    <property type="evidence" value="ECO:0007669"/>
    <property type="project" value="UniProtKB-EC"/>
</dbReference>
<evidence type="ECO:0000256" key="1">
    <source>
        <dbReference type="ARBA" id="ARBA00000385"/>
    </source>
</evidence>
<dbReference type="EMBL" id="AP019695">
    <property type="protein sequence ID" value="BBK21650.1"/>
    <property type="molecule type" value="Genomic_DNA"/>
</dbReference>
<dbReference type="SUPFAM" id="SSF55120">
    <property type="entry name" value="Pseudouridine synthase"/>
    <property type="match status" value="1"/>
</dbReference>
<accession>A0A6N4TFA9</accession>
<evidence type="ECO:0000259" key="7">
    <source>
        <dbReference type="Pfam" id="PF16198"/>
    </source>
</evidence>
<evidence type="ECO:0000256" key="2">
    <source>
        <dbReference type="ARBA" id="ARBA00005642"/>
    </source>
</evidence>
<keyword evidence="3 5" id="KW-0819">tRNA processing</keyword>
<dbReference type="RefSeq" id="WP_115714868.1">
    <property type="nucleotide sequence ID" value="NZ_AP019695.1"/>
</dbReference>
<sequence>MDGILLINKETGMTSHDVVNKLRKILHIKRIGHSGTLDPQASGVLLVMVGKACKVLPFLEDTDKEYIAKMVLGKKTISDDIWEEVLEEKQVTPISDFQSVLDTFKGEIKQLPPMISSIKVNGKKLYEYARANQEVERPVRTVTIYDIEALDEKELCFRVSCSSGTYVRSLCHDIAEKTNNFGCMSSLIRTKVGRFTLEDCVTIKDVEEGNYILHPVKEVLSHYKEIKISDTKDVVNGRKVHLNCEADEVLLTHQEEALAIYRREHGDVFGCVRGLW</sequence>
<dbReference type="InterPro" id="IPR014780">
    <property type="entry name" value="tRNA_psdUridine_synth_TruB"/>
</dbReference>
<dbReference type="InterPro" id="IPR032819">
    <property type="entry name" value="TruB_C"/>
</dbReference>
<dbReference type="AlphaFoldDB" id="A0A6N4TFA9"/>
<dbReference type="EC" id="5.4.99.25" evidence="5"/>
<proteinExistence type="inferred from homology"/>
<evidence type="ECO:0000259" key="6">
    <source>
        <dbReference type="Pfam" id="PF01509"/>
    </source>
</evidence>
<dbReference type="Proteomes" id="UP000464754">
    <property type="component" value="Chromosome"/>
</dbReference>